<feature type="transmembrane region" description="Helical" evidence="2">
    <location>
        <begin position="557"/>
        <end position="583"/>
    </location>
</feature>
<keyword evidence="2" id="KW-0812">Transmembrane</keyword>
<dbReference type="GO" id="GO:0016287">
    <property type="term" value="F:glycerone-phosphate O-acyltransferase activity"/>
    <property type="evidence" value="ECO:0007669"/>
    <property type="project" value="TreeGrafter"/>
</dbReference>
<dbReference type="PANTHER" id="PTHR31605:SF0">
    <property type="entry name" value="GLYCEROL-3-PHOSPHATE O-ACYLTRANSFERASE 1"/>
    <property type="match status" value="1"/>
</dbReference>
<name>A0A8T9CBS8_9HELO</name>
<evidence type="ECO:0000313" key="4">
    <source>
        <dbReference type="EMBL" id="TVY83219.1"/>
    </source>
</evidence>
<proteinExistence type="predicted"/>
<dbReference type="GO" id="GO:0004366">
    <property type="term" value="F:glycerol-3-phosphate O-acyltransferase activity"/>
    <property type="evidence" value="ECO:0007669"/>
    <property type="project" value="TreeGrafter"/>
</dbReference>
<keyword evidence="4" id="KW-0808">Transferase</keyword>
<evidence type="ECO:0000256" key="2">
    <source>
        <dbReference type="SAM" id="Phobius"/>
    </source>
</evidence>
<dbReference type="InterPro" id="IPR052744">
    <property type="entry name" value="GPAT/DAPAT"/>
</dbReference>
<dbReference type="GO" id="GO:0008654">
    <property type="term" value="P:phospholipid biosynthetic process"/>
    <property type="evidence" value="ECO:0007669"/>
    <property type="project" value="TreeGrafter"/>
</dbReference>
<accession>A0A8T9CBS8</accession>
<feature type="compositionally biased region" description="Basic and acidic residues" evidence="1">
    <location>
        <begin position="695"/>
        <end position="725"/>
    </location>
</feature>
<keyword evidence="5" id="KW-1185">Reference proteome</keyword>
<dbReference type="PANTHER" id="PTHR31605">
    <property type="entry name" value="GLYCEROL-3-PHOSPHATE O-ACYLTRANSFERASE 1"/>
    <property type="match status" value="1"/>
</dbReference>
<feature type="transmembrane region" description="Helical" evidence="2">
    <location>
        <begin position="513"/>
        <end position="537"/>
    </location>
</feature>
<evidence type="ECO:0000313" key="5">
    <source>
        <dbReference type="Proteomes" id="UP000469558"/>
    </source>
</evidence>
<dbReference type="Pfam" id="PF01553">
    <property type="entry name" value="Acyltransferase"/>
    <property type="match status" value="1"/>
</dbReference>
<feature type="domain" description="Phospholipid/glycerol acyltransferase" evidence="3">
    <location>
        <begin position="89"/>
        <end position="310"/>
    </location>
</feature>
<dbReference type="InterPro" id="IPR002123">
    <property type="entry name" value="Plipid/glycerol_acylTrfase"/>
</dbReference>
<organism evidence="4 5">
    <name type="scientific">Lachnellula suecica</name>
    <dbReference type="NCBI Taxonomy" id="602035"/>
    <lineage>
        <taxon>Eukaryota</taxon>
        <taxon>Fungi</taxon>
        <taxon>Dikarya</taxon>
        <taxon>Ascomycota</taxon>
        <taxon>Pezizomycotina</taxon>
        <taxon>Leotiomycetes</taxon>
        <taxon>Helotiales</taxon>
        <taxon>Lachnaceae</taxon>
        <taxon>Lachnellula</taxon>
    </lineage>
</organism>
<keyword evidence="2" id="KW-1133">Transmembrane helix</keyword>
<evidence type="ECO:0000256" key="1">
    <source>
        <dbReference type="SAM" id="MobiDB-lite"/>
    </source>
</evidence>
<gene>
    <name evidence="4" type="ORF">LSUE1_G002638</name>
</gene>
<keyword evidence="4" id="KW-0012">Acyltransferase</keyword>
<dbReference type="AlphaFoldDB" id="A0A8T9CBS8"/>
<dbReference type="EMBL" id="QGMK01000216">
    <property type="protein sequence ID" value="TVY83219.1"/>
    <property type="molecule type" value="Genomic_DNA"/>
</dbReference>
<feature type="compositionally biased region" description="Basic and acidic residues" evidence="1">
    <location>
        <begin position="667"/>
        <end position="676"/>
    </location>
</feature>
<dbReference type="SMART" id="SM00563">
    <property type="entry name" value="PlsC"/>
    <property type="match status" value="1"/>
</dbReference>
<evidence type="ECO:0000259" key="3">
    <source>
        <dbReference type="SMART" id="SM00563"/>
    </source>
</evidence>
<keyword evidence="2" id="KW-0472">Membrane</keyword>
<protein>
    <submittedName>
        <fullName evidence="4">Putative acyltransferase</fullName>
    </submittedName>
</protein>
<comment type="caution">
    <text evidence="4">The sequence shown here is derived from an EMBL/GenBank/DDBJ whole genome shotgun (WGS) entry which is preliminary data.</text>
</comment>
<dbReference type="OrthoDB" id="2427554at2759"/>
<feature type="transmembrane region" description="Helical" evidence="2">
    <location>
        <begin position="462"/>
        <end position="483"/>
    </location>
</feature>
<dbReference type="Proteomes" id="UP000469558">
    <property type="component" value="Unassembled WGS sequence"/>
</dbReference>
<dbReference type="SUPFAM" id="SSF69593">
    <property type="entry name" value="Glycerol-3-phosphate (1)-acyltransferase"/>
    <property type="match status" value="1"/>
</dbReference>
<sequence length="737" mass="82442">MCMSISKHEYALVPLNIPTHKNRHIDIVRQAFTPPGAPKMAEDLPDKHKAMVPWIYDLGLWIFTLCLDIFFRQVYPRGAWRVPKNAPVIIVAGPHNNQFVDSLVLMRILKSYANRRVSFLIAEKSMKEPYIGTMAGAMGALPVARGMDKAKAGKGTIYLPNPDDDPTLIYGEGTDFTVPDFMEGGSIILPKAGKEAPATQTIAEIVGPTELRLKNPLKTQGAIDQLTSSKDGKRGSTFKVAPHIDQSKMFDAVFHELLSGGCVGIFPEGGSHDRPNLLPLKPGAAIMALGLLARDPNCGLTIIPCGMNYFHAHKFRSRAVIEFGHPVAVHPDQIEAYKQGGNEKRNAVGSLLETIHTALAAVTQLSPDHETLQLIQASRRLYSSANKKMPLSLVIEFNRRLLQGYSQYQNDPRVVQVKKSVLEYNRRLLALGIKDHQIEWGNLKERPWGLTLITLFSRVIELLLLSIGTLPGLLLFWPVFVISKIISVKKQRKALAASEVKLQGRDIVSTWKILVAMGLAPALYVYYTVIMTAWLYHNRHAGYYSDYLPWWMHARTYIPDFVPLWLFSAFFFGLMIVVTFAALRIGEIGMDVLKSLPPLLVALNPRSASTLQRLRARRQALSVQITDLINKLGPEVFPDFDPERIAEDTSRTDAFESRLKSMPPSRPESRGSRHADSPGVGLFGHSTSFQPLSTLDHKDSLTEVNKKIRDAMQERGQERGRERRQSLINDHDDEDSD</sequence>
<reference evidence="4 5" key="1">
    <citation type="submission" date="2018-05" db="EMBL/GenBank/DDBJ databases">
        <title>Genome sequencing and assembly of the regulated plant pathogen Lachnellula willkommii and related sister species for the development of diagnostic species identification markers.</title>
        <authorList>
            <person name="Giroux E."/>
            <person name="Bilodeau G."/>
        </authorList>
    </citation>
    <scope>NUCLEOTIDE SEQUENCE [LARGE SCALE GENOMIC DNA]</scope>
    <source>
        <strain evidence="4 5">CBS 268.59</strain>
    </source>
</reference>
<feature type="region of interest" description="Disordered" evidence="1">
    <location>
        <begin position="651"/>
        <end position="737"/>
    </location>
</feature>